<dbReference type="Proteomes" id="UP001153076">
    <property type="component" value="Unassembled WGS sequence"/>
</dbReference>
<organism evidence="2 3">
    <name type="scientific">Carnegiea gigantea</name>
    <dbReference type="NCBI Taxonomy" id="171969"/>
    <lineage>
        <taxon>Eukaryota</taxon>
        <taxon>Viridiplantae</taxon>
        <taxon>Streptophyta</taxon>
        <taxon>Embryophyta</taxon>
        <taxon>Tracheophyta</taxon>
        <taxon>Spermatophyta</taxon>
        <taxon>Magnoliopsida</taxon>
        <taxon>eudicotyledons</taxon>
        <taxon>Gunneridae</taxon>
        <taxon>Pentapetalae</taxon>
        <taxon>Caryophyllales</taxon>
        <taxon>Cactineae</taxon>
        <taxon>Cactaceae</taxon>
        <taxon>Cactoideae</taxon>
        <taxon>Echinocereeae</taxon>
        <taxon>Carnegiea</taxon>
    </lineage>
</organism>
<keyword evidence="3" id="KW-1185">Reference proteome</keyword>
<feature type="region of interest" description="Disordered" evidence="1">
    <location>
        <begin position="68"/>
        <end position="90"/>
    </location>
</feature>
<evidence type="ECO:0000313" key="3">
    <source>
        <dbReference type="Proteomes" id="UP001153076"/>
    </source>
</evidence>
<dbReference type="AlphaFoldDB" id="A0A9Q1QAJ3"/>
<protein>
    <submittedName>
        <fullName evidence="2">Uncharacterized protein</fullName>
    </submittedName>
</protein>
<dbReference type="EMBL" id="JAKOGI010000482">
    <property type="protein sequence ID" value="KAJ8434341.1"/>
    <property type="molecule type" value="Genomic_DNA"/>
</dbReference>
<dbReference type="OrthoDB" id="1752268at2759"/>
<evidence type="ECO:0000313" key="2">
    <source>
        <dbReference type="EMBL" id="KAJ8434341.1"/>
    </source>
</evidence>
<name>A0A9Q1QAJ3_9CARY</name>
<comment type="caution">
    <text evidence="2">The sequence shown here is derived from an EMBL/GenBank/DDBJ whole genome shotgun (WGS) entry which is preliminary data.</text>
</comment>
<proteinExistence type="predicted"/>
<gene>
    <name evidence="2" type="ORF">Cgig2_019968</name>
</gene>
<feature type="compositionally biased region" description="Basic and acidic residues" evidence="1">
    <location>
        <begin position="69"/>
        <end position="84"/>
    </location>
</feature>
<reference evidence="2" key="1">
    <citation type="submission" date="2022-04" db="EMBL/GenBank/DDBJ databases">
        <title>Carnegiea gigantea Genome sequencing and assembly v2.</title>
        <authorList>
            <person name="Copetti D."/>
            <person name="Sanderson M.J."/>
            <person name="Burquez A."/>
            <person name="Wojciechowski M.F."/>
        </authorList>
    </citation>
    <scope>NUCLEOTIDE SEQUENCE</scope>
    <source>
        <strain evidence="2">SGP5-SGP5p</strain>
        <tissue evidence="2">Aerial part</tissue>
    </source>
</reference>
<evidence type="ECO:0000256" key="1">
    <source>
        <dbReference type="SAM" id="MobiDB-lite"/>
    </source>
</evidence>
<accession>A0A9Q1QAJ3</accession>
<sequence length="229" mass="24854">MGFSRGKHPRSTFVQVIEGGHISVYNQFECQLHLSRGITNLQVSFLRNRLTPSVGTHGKMVDTQSKVLKQRDKGKRAAAEDHPVGHGASLAQSIGENSVGIEYEPTLGYTPPTSKLGADILKGVQTPCKVRGKDPDRDSGTPMHPCSLRTVSAKRGTEIVTAMVHRTLVDIRSSVDIITLECLKKLQYNEKDLEVVATPVVGTEPSLGGTPIQQKACIMDCNIVVQSRA</sequence>